<dbReference type="RefSeq" id="WP_219871450.1">
    <property type="nucleotide sequence ID" value="NZ_JAHZIJ010000002.1"/>
</dbReference>
<name>A0ABS7D2Z4_9BACL</name>
<sequence>MNPMSNQQGQFQNQQLFNQQQSNFQNRYQPAGYVQSHYQGLPKNAFAGSSPVIAHTGYSAAPQQSYGSTSSTHAFAQNNAYGNANSNVGPVISHVGYQAGQDFYPTGTTTSISSSYTNQARPIGSQQQQQPVISHVGYSVGQDYHAAGSQYGQQFQQPQQQSYSFNQNQQSGQSFGTSSFAGNAHAATPYNPVYQATNSAANSGPVLSKLGYSAGSQQSGGQFQSAQQGGYGMNSGFLQRF</sequence>
<dbReference type="Proteomes" id="UP000812277">
    <property type="component" value="Unassembled WGS sequence"/>
</dbReference>
<reference evidence="2 3" key="1">
    <citation type="submission" date="2021-07" db="EMBL/GenBank/DDBJ databases">
        <title>Paenibacillus radiodurans sp. nov., isolated from the southeastern edge of Tengger Desert.</title>
        <authorList>
            <person name="Zhang G."/>
        </authorList>
    </citation>
    <scope>NUCLEOTIDE SEQUENCE [LARGE SCALE GENOMIC DNA]</scope>
    <source>
        <strain evidence="2 3">DT7-4</strain>
    </source>
</reference>
<protein>
    <submittedName>
        <fullName evidence="2">Uncharacterized protein</fullName>
    </submittedName>
</protein>
<dbReference type="EMBL" id="JAHZIJ010000002">
    <property type="protein sequence ID" value="MBW7474219.1"/>
    <property type="molecule type" value="Genomic_DNA"/>
</dbReference>
<evidence type="ECO:0000313" key="2">
    <source>
        <dbReference type="EMBL" id="MBW7474219.1"/>
    </source>
</evidence>
<feature type="region of interest" description="Disordered" evidence="1">
    <location>
        <begin position="151"/>
        <end position="180"/>
    </location>
</feature>
<comment type="caution">
    <text evidence="2">The sequence shown here is derived from an EMBL/GenBank/DDBJ whole genome shotgun (WGS) entry which is preliminary data.</text>
</comment>
<gene>
    <name evidence="2" type="ORF">K0T92_05640</name>
</gene>
<evidence type="ECO:0000313" key="3">
    <source>
        <dbReference type="Proteomes" id="UP000812277"/>
    </source>
</evidence>
<proteinExistence type="predicted"/>
<accession>A0ABS7D2Z4</accession>
<evidence type="ECO:0000256" key="1">
    <source>
        <dbReference type="SAM" id="MobiDB-lite"/>
    </source>
</evidence>
<organism evidence="2 3">
    <name type="scientific">Paenibacillus oenotherae</name>
    <dbReference type="NCBI Taxonomy" id="1435645"/>
    <lineage>
        <taxon>Bacteria</taxon>
        <taxon>Bacillati</taxon>
        <taxon>Bacillota</taxon>
        <taxon>Bacilli</taxon>
        <taxon>Bacillales</taxon>
        <taxon>Paenibacillaceae</taxon>
        <taxon>Paenibacillus</taxon>
    </lineage>
</organism>
<keyword evidence="3" id="KW-1185">Reference proteome</keyword>